<sequence length="82" mass="9150">MRKERLHGSGKGTGATFQVSYSSFTHMTRLKEQQRQTGKSLGALGNEIIVFIQRVYPKLAPAAQDKVGLRDAISEAFRLEEI</sequence>
<proteinExistence type="predicted"/>
<organism evidence="1 2">
    <name type="scientific">Acipenser ruthenus</name>
    <name type="common">Sterlet sturgeon</name>
    <dbReference type="NCBI Taxonomy" id="7906"/>
    <lineage>
        <taxon>Eukaryota</taxon>
        <taxon>Metazoa</taxon>
        <taxon>Chordata</taxon>
        <taxon>Craniata</taxon>
        <taxon>Vertebrata</taxon>
        <taxon>Euteleostomi</taxon>
        <taxon>Actinopterygii</taxon>
        <taxon>Chondrostei</taxon>
        <taxon>Acipenseriformes</taxon>
        <taxon>Acipenseridae</taxon>
        <taxon>Acipenser</taxon>
    </lineage>
</organism>
<evidence type="ECO:0000313" key="2">
    <source>
        <dbReference type="Proteomes" id="UP000289886"/>
    </source>
</evidence>
<evidence type="ECO:0000313" key="1">
    <source>
        <dbReference type="EMBL" id="RXM30939.1"/>
    </source>
</evidence>
<accession>A0A444U789</accession>
<dbReference type="EMBL" id="SCEB01215172">
    <property type="protein sequence ID" value="RXM30939.1"/>
    <property type="molecule type" value="Genomic_DNA"/>
</dbReference>
<keyword evidence="2" id="KW-1185">Reference proteome</keyword>
<comment type="caution">
    <text evidence="1">The sequence shown here is derived from an EMBL/GenBank/DDBJ whole genome shotgun (WGS) entry which is preliminary data.</text>
</comment>
<dbReference type="AlphaFoldDB" id="A0A444U789"/>
<gene>
    <name evidence="1" type="ORF">EOD39_7399</name>
</gene>
<dbReference type="Proteomes" id="UP000289886">
    <property type="component" value="Unassembled WGS sequence"/>
</dbReference>
<name>A0A444U789_ACIRT</name>
<reference evidence="1 2" key="1">
    <citation type="submission" date="2019-01" db="EMBL/GenBank/DDBJ databases">
        <title>Draft Genome and Complete Hox-Cluster Characterization of the Sterlet Sturgeon (Acipenser ruthenus).</title>
        <authorList>
            <person name="Wei Q."/>
        </authorList>
    </citation>
    <scope>NUCLEOTIDE SEQUENCE [LARGE SCALE GENOMIC DNA]</scope>
    <source>
        <strain evidence="1">WHYD16114868_AA</strain>
        <tissue evidence="1">Blood</tissue>
    </source>
</reference>
<protein>
    <submittedName>
        <fullName evidence="1">Uncharacterized protein</fullName>
    </submittedName>
</protein>